<name>A0AB34FJP7_9HYPO</name>
<dbReference type="Gene3D" id="2.40.160.200">
    <property type="entry name" value="LURP1-related"/>
    <property type="match status" value="1"/>
</dbReference>
<accession>A0AB34FJP7</accession>
<dbReference type="InterPro" id="IPR025659">
    <property type="entry name" value="Tubby-like_C"/>
</dbReference>
<organism evidence="2 3">
    <name type="scientific">Purpureocillium lavendulum</name>
    <dbReference type="NCBI Taxonomy" id="1247861"/>
    <lineage>
        <taxon>Eukaryota</taxon>
        <taxon>Fungi</taxon>
        <taxon>Dikarya</taxon>
        <taxon>Ascomycota</taxon>
        <taxon>Pezizomycotina</taxon>
        <taxon>Sordariomycetes</taxon>
        <taxon>Hypocreomycetidae</taxon>
        <taxon>Hypocreales</taxon>
        <taxon>Ophiocordycipitaceae</taxon>
        <taxon>Purpureocillium</taxon>
    </lineage>
</organism>
<proteinExistence type="inferred from homology"/>
<comment type="caution">
    <text evidence="2">The sequence shown here is derived from an EMBL/GenBank/DDBJ whole genome shotgun (WGS) entry which is preliminary data.</text>
</comment>
<dbReference type="Pfam" id="PF04525">
    <property type="entry name" value="LOR"/>
    <property type="match status" value="1"/>
</dbReference>
<dbReference type="AlphaFoldDB" id="A0AB34FJP7"/>
<protein>
    <submittedName>
        <fullName evidence="2">DSBA oxidoreductase</fullName>
    </submittedName>
</protein>
<reference evidence="2" key="1">
    <citation type="submission" date="2023-01" db="EMBL/GenBank/DDBJ databases">
        <title>The growth and conidiation of Purpureocillium lavendulum are regulated by nitrogen source and histone H3K14 acetylation.</title>
        <authorList>
            <person name="Tang P."/>
            <person name="Han J."/>
            <person name="Zhang C."/>
            <person name="Tang P."/>
            <person name="Qi F."/>
            <person name="Zhang K."/>
            <person name="Liang L."/>
        </authorList>
    </citation>
    <scope>NUCLEOTIDE SEQUENCE</scope>
    <source>
        <strain evidence="2">YMF1.00683</strain>
    </source>
</reference>
<dbReference type="InterPro" id="IPR038595">
    <property type="entry name" value="LOR_sf"/>
</dbReference>
<evidence type="ECO:0000313" key="2">
    <source>
        <dbReference type="EMBL" id="KAJ6439287.1"/>
    </source>
</evidence>
<evidence type="ECO:0000313" key="3">
    <source>
        <dbReference type="Proteomes" id="UP001163105"/>
    </source>
</evidence>
<dbReference type="PANTHER" id="PTHR31087">
    <property type="match status" value="1"/>
</dbReference>
<dbReference type="InterPro" id="IPR007612">
    <property type="entry name" value="LOR"/>
</dbReference>
<sequence>MAVQLAPVQRQLGLFDKFIAQTTETLILKEKLLSLSGDSFDISLASGQPIFKIQGRHMTISGRKTVTDMQNNHLFDIVKEHLHIHSTYAAEDPQGKKILQVKSSFKLIGSKATAEFQSRDGHWETLTMSGNWMDTTADIVCKNTGAVVARIDRKLLKARDIFGGQQTYALVVAPGVDMALMVALCVALDEKNNEK</sequence>
<dbReference type="PANTHER" id="PTHR31087:SF161">
    <property type="entry name" value="TUBBY C 2 FAMILY PROTEIN"/>
    <property type="match status" value="1"/>
</dbReference>
<dbReference type="EMBL" id="JAQHRD010000006">
    <property type="protein sequence ID" value="KAJ6439287.1"/>
    <property type="molecule type" value="Genomic_DNA"/>
</dbReference>
<comment type="similarity">
    <text evidence="1">Belongs to the LOR family.</text>
</comment>
<dbReference type="SUPFAM" id="SSF54518">
    <property type="entry name" value="Tubby C-terminal domain-like"/>
    <property type="match status" value="1"/>
</dbReference>
<gene>
    <name evidence="2" type="ORF">O9K51_07172</name>
</gene>
<dbReference type="Proteomes" id="UP001163105">
    <property type="component" value="Unassembled WGS sequence"/>
</dbReference>
<keyword evidence="3" id="KW-1185">Reference proteome</keyword>
<evidence type="ECO:0000256" key="1">
    <source>
        <dbReference type="ARBA" id="ARBA00005437"/>
    </source>
</evidence>